<accession>A0AA48HJ70</accession>
<feature type="active site" description="Charge relay system" evidence="4">
    <location>
        <position position="140"/>
    </location>
</feature>
<dbReference type="InterPro" id="IPR012020">
    <property type="entry name" value="ABHD4"/>
</dbReference>
<keyword evidence="7" id="KW-1185">Reference proteome</keyword>
<evidence type="ECO:0000256" key="3">
    <source>
        <dbReference type="ARBA" id="ARBA00022801"/>
    </source>
</evidence>
<sequence length="325" mass="37431">MIVTSEFKAPFWARNRHLQTIWPRFLVRKPKLDLHWEKLATPDDDFIELAWTKNEPSQKGLVVIFHGLEGSVDSHYAAHLMAMLSTQGWRGVLVHFRGCGPLGNQTARSYHSGETQDNKRVLEELRRRYPDMPFVGIGYSLGGNMLLKLLGEEPEQSWLQQAVAVSPPFDLARCSEAIAQGFSRVYQYHLLKSMRRKFSEKFHRFDYRTLLGLNLAELNNFKSFYQFDDKITGPLHGFKNALDYYQRCSANQFMQSIKTPTLVLHAKDDPFMTPDIVPHGKRISPSVRIELSERGGHVGFLQGSLLNPVFWVNERIKRALNEINV</sequence>
<dbReference type="SUPFAM" id="SSF53474">
    <property type="entry name" value="alpha/beta-Hydrolases"/>
    <property type="match status" value="1"/>
</dbReference>
<feature type="domain" description="AB hydrolase-1" evidence="5">
    <location>
        <begin position="61"/>
        <end position="303"/>
    </location>
</feature>
<evidence type="ECO:0000313" key="6">
    <source>
        <dbReference type="EMBL" id="BDX04582.1"/>
    </source>
</evidence>
<keyword evidence="2" id="KW-0719">Serine esterase</keyword>
<dbReference type="KEGG" id="pmaw:MACH26_01030"/>
<dbReference type="Proteomes" id="UP001333710">
    <property type="component" value="Chromosome"/>
</dbReference>
<dbReference type="RefSeq" id="WP_338290368.1">
    <property type="nucleotide sequence ID" value="NZ_AP027272.1"/>
</dbReference>
<dbReference type="Gene3D" id="3.40.50.1820">
    <property type="entry name" value="alpha/beta hydrolase"/>
    <property type="match status" value="1"/>
</dbReference>
<keyword evidence="3 6" id="KW-0378">Hydrolase</keyword>
<evidence type="ECO:0000256" key="1">
    <source>
        <dbReference type="ARBA" id="ARBA00010884"/>
    </source>
</evidence>
<organism evidence="6 7">
    <name type="scientific">Planctobacterium marinum</name>
    <dbReference type="NCBI Taxonomy" id="1631968"/>
    <lineage>
        <taxon>Bacteria</taxon>
        <taxon>Pseudomonadati</taxon>
        <taxon>Pseudomonadota</taxon>
        <taxon>Gammaproteobacteria</taxon>
        <taxon>Alteromonadales</taxon>
        <taxon>Alteromonadaceae</taxon>
        <taxon>Planctobacterium</taxon>
    </lineage>
</organism>
<dbReference type="InterPro" id="IPR050960">
    <property type="entry name" value="AB_hydrolase_4_sf"/>
</dbReference>
<name>A0AA48HJ70_9ALTE</name>
<dbReference type="AlphaFoldDB" id="A0AA48HJ70"/>
<reference evidence="6" key="1">
    <citation type="submission" date="2023-01" db="EMBL/GenBank/DDBJ databases">
        <title>Complete genome sequence of Planctobacterium marinum strain Dej080120_11.</title>
        <authorList>
            <person name="Ueki S."/>
            <person name="Maruyama F."/>
        </authorList>
    </citation>
    <scope>NUCLEOTIDE SEQUENCE</scope>
    <source>
        <strain evidence="6">Dej080120_11</strain>
    </source>
</reference>
<dbReference type="GO" id="GO:0034338">
    <property type="term" value="F:short-chain carboxylesterase activity"/>
    <property type="evidence" value="ECO:0007669"/>
    <property type="project" value="TreeGrafter"/>
</dbReference>
<dbReference type="InterPro" id="IPR000073">
    <property type="entry name" value="AB_hydrolase_1"/>
</dbReference>
<proteinExistence type="inferred from homology"/>
<gene>
    <name evidence="6" type="ORF">MACH26_01030</name>
</gene>
<dbReference type="InterPro" id="IPR000952">
    <property type="entry name" value="AB_hydrolase_4_CS"/>
</dbReference>
<evidence type="ECO:0000259" key="5">
    <source>
        <dbReference type="Pfam" id="PF00561"/>
    </source>
</evidence>
<dbReference type="NCBIfam" id="NF008218">
    <property type="entry name" value="PRK10985.1"/>
    <property type="match status" value="1"/>
</dbReference>
<dbReference type="PIRSF" id="PIRSF005211">
    <property type="entry name" value="Ab_hydro_YheT"/>
    <property type="match status" value="1"/>
</dbReference>
<dbReference type="InterPro" id="IPR029058">
    <property type="entry name" value="AB_hydrolase_fold"/>
</dbReference>
<evidence type="ECO:0000313" key="7">
    <source>
        <dbReference type="Proteomes" id="UP001333710"/>
    </source>
</evidence>
<protein>
    <submittedName>
        <fullName evidence="6">Alpha/beta hydrolase</fullName>
    </submittedName>
</protein>
<dbReference type="PANTHER" id="PTHR10794:SF94">
    <property type="entry name" value="ESTERASE YHET-RELATED"/>
    <property type="match status" value="1"/>
</dbReference>
<feature type="active site" description="Charge relay system" evidence="4">
    <location>
        <position position="297"/>
    </location>
</feature>
<dbReference type="EMBL" id="AP027272">
    <property type="protein sequence ID" value="BDX04582.1"/>
    <property type="molecule type" value="Genomic_DNA"/>
</dbReference>
<feature type="active site" description="Charge relay system" evidence="4">
    <location>
        <position position="269"/>
    </location>
</feature>
<dbReference type="PANTHER" id="PTHR10794">
    <property type="entry name" value="ABHYDROLASE DOMAIN-CONTAINING PROTEIN"/>
    <property type="match status" value="1"/>
</dbReference>
<dbReference type="PROSITE" id="PS01133">
    <property type="entry name" value="UPF0017"/>
    <property type="match status" value="1"/>
</dbReference>
<evidence type="ECO:0000256" key="4">
    <source>
        <dbReference type="PIRSR" id="PIRSR005211-1"/>
    </source>
</evidence>
<evidence type="ECO:0000256" key="2">
    <source>
        <dbReference type="ARBA" id="ARBA00022487"/>
    </source>
</evidence>
<dbReference type="Pfam" id="PF00561">
    <property type="entry name" value="Abhydrolase_1"/>
    <property type="match status" value="1"/>
</dbReference>
<comment type="similarity">
    <text evidence="1">Belongs to the AB hydrolase superfamily. AB hydrolase 4 family.</text>
</comment>
<dbReference type="GO" id="GO:0047372">
    <property type="term" value="F:monoacylglycerol lipase activity"/>
    <property type="evidence" value="ECO:0007669"/>
    <property type="project" value="TreeGrafter"/>
</dbReference>